<protein>
    <recommendedName>
        <fullName evidence="4">Ig-like domain-containing protein</fullName>
    </recommendedName>
</protein>
<evidence type="ECO:0008006" key="4">
    <source>
        <dbReference type="Google" id="ProtNLM"/>
    </source>
</evidence>
<evidence type="ECO:0000256" key="1">
    <source>
        <dbReference type="SAM" id="MobiDB-lite"/>
    </source>
</evidence>
<gene>
    <name evidence="2" type="ORF">A2763_02760</name>
</gene>
<feature type="compositionally biased region" description="Pro residues" evidence="1">
    <location>
        <begin position="484"/>
        <end position="503"/>
    </location>
</feature>
<feature type="region of interest" description="Disordered" evidence="1">
    <location>
        <begin position="921"/>
        <end position="940"/>
    </location>
</feature>
<feature type="region of interest" description="Disordered" evidence="1">
    <location>
        <begin position="437"/>
        <end position="546"/>
    </location>
</feature>
<name>A0A1F6CP36_9BACT</name>
<dbReference type="AlphaFoldDB" id="A0A1F6CP36"/>
<feature type="compositionally biased region" description="Low complexity" evidence="1">
    <location>
        <begin position="596"/>
        <end position="608"/>
    </location>
</feature>
<evidence type="ECO:0000313" key="2">
    <source>
        <dbReference type="EMBL" id="OGG50933.1"/>
    </source>
</evidence>
<feature type="region of interest" description="Disordered" evidence="1">
    <location>
        <begin position="579"/>
        <end position="608"/>
    </location>
</feature>
<feature type="compositionally biased region" description="Pro residues" evidence="1">
    <location>
        <begin position="584"/>
        <end position="595"/>
    </location>
</feature>
<accession>A0A1F6CP36</accession>
<dbReference type="EMBL" id="MFKV01000005">
    <property type="protein sequence ID" value="OGG50933.1"/>
    <property type="molecule type" value="Genomic_DNA"/>
</dbReference>
<dbReference type="Proteomes" id="UP000178370">
    <property type="component" value="Unassembled WGS sequence"/>
</dbReference>
<feature type="region of interest" description="Disordered" evidence="1">
    <location>
        <begin position="154"/>
        <end position="184"/>
    </location>
</feature>
<evidence type="ECO:0000313" key="3">
    <source>
        <dbReference type="Proteomes" id="UP000178370"/>
    </source>
</evidence>
<proteinExistence type="predicted"/>
<organism evidence="2 3">
    <name type="scientific">Candidatus Kaiserbacteria bacterium RIFCSPHIGHO2_01_FULL_54_36</name>
    <dbReference type="NCBI Taxonomy" id="1798482"/>
    <lineage>
        <taxon>Bacteria</taxon>
        <taxon>Candidatus Kaiseribacteriota</taxon>
    </lineage>
</organism>
<comment type="caution">
    <text evidence="2">The sequence shown here is derived from an EMBL/GenBank/DDBJ whole genome shotgun (WGS) entry which is preliminary data.</text>
</comment>
<reference evidence="2 3" key="1">
    <citation type="journal article" date="2016" name="Nat. Commun.">
        <title>Thousands of microbial genomes shed light on interconnected biogeochemical processes in an aquifer system.</title>
        <authorList>
            <person name="Anantharaman K."/>
            <person name="Brown C.T."/>
            <person name="Hug L.A."/>
            <person name="Sharon I."/>
            <person name="Castelle C.J."/>
            <person name="Probst A.J."/>
            <person name="Thomas B.C."/>
            <person name="Singh A."/>
            <person name="Wilkins M.J."/>
            <person name="Karaoz U."/>
            <person name="Brodie E.L."/>
            <person name="Williams K.H."/>
            <person name="Hubbard S.S."/>
            <person name="Banfield J.F."/>
        </authorList>
    </citation>
    <scope>NUCLEOTIDE SEQUENCE [LARGE SCALE GENOMIC DNA]</scope>
</reference>
<dbReference type="STRING" id="1798482.A2763_02760"/>
<sequence>MPHKKISADSRRHNRGASSLFALILAALLSTSAASILPTTAYNPMAQLASTAPAGEKTSDCTEEVTQPDGTKKKVGADVTIDEKGTPGPEKADTTKAAGKCDVKYKDENKREKEVTITAKQMEEYVRNGSLPNGVTYNPTTHGFAPVAAPPVPGAPGGPSGSGEISGAFGAGAGADAGASVTLQPTGAPDPWGGVPTGNTGVGAIPDPSPSGAFGSGITSQNAFTMQPISSAIPEGTPWQASPAQSNWTGQNTAVPYLYSSGDGNYTTGFAGNLGIGFEYAPVWMDTVSAPVFDQYGIYDGGEGGNRLGYSVVNGSAQPFSAYGSSDSDVGWFVRSNASGYFGQELSGSPSDLAFGQGAQSPAVPFTEAGLPFMPNDPTTQPRSLLDIARDYLGGNTGSSRVDANAFAFAPGAQNPVVPFTQGPLASQQFFGATARPPGTFPNASAMPFTQADGSPNKYPFQNYFGAPVPGSSPGARPADEFKPPPAAPPPAAPPPAGPPAGPPGGGNDKGEKGGGGGMPKMPEMPKGGGGGAPKQPAQQCSSDQNVYAQQQQQYQQALQQYNYQLQQYNYQVQLNQYYGSSAPTPPPPAQPSPCTPSTGTQCQSQPQQPAASGCSVGSWRATYSGTCVAGWQCIPSATSTSPTSTAATLTCAPEVADVGMPINISYSCAAGTASSTGFTVTTQPSGTTTATIANPPAGANTATYALMCSNEGKTAGAQCSVQINKPSIILVANPKSVVSGRTSLIGWTTTGMNACVISSPADDQALFTYRNSSNTSKSGAAETSAITKATTFVLTCETMAGAIKSASISVGVSGQGGVITVSSNASATVKHGDTIAITWEALRQASSSAVSLWLSDVLTGSTTPLIKASLPLSGTYSWQIPAANSACSSVYLNVCGADLVVGGRYAIEADVYTPADAYIGDETQNSNGPDPEWGNYSKTNAFTIGSSQ</sequence>
<feature type="compositionally biased region" description="Gly residues" evidence="1">
    <location>
        <begin position="504"/>
        <end position="519"/>
    </location>
</feature>